<reference evidence="2" key="1">
    <citation type="submission" date="2009-11" db="EMBL/GenBank/DDBJ databases">
        <authorList>
            <consortium name="The Broad Institute Genome Sequencing Platform"/>
            <person name="Ward D."/>
            <person name="Feldgarden M."/>
            <person name="Earl A."/>
            <person name="Young S.K."/>
            <person name="Zeng Q."/>
            <person name="Koehrsen M."/>
            <person name="Alvarado L."/>
            <person name="Berlin A."/>
            <person name="Bochicchio J."/>
            <person name="Borenstein D."/>
            <person name="Chapman S.B."/>
            <person name="Chen Z."/>
            <person name="Engels R."/>
            <person name="Freedman E."/>
            <person name="Gellesch M."/>
            <person name="Goldberg J."/>
            <person name="Griggs A."/>
            <person name="Gujja S."/>
            <person name="Heilman E."/>
            <person name="Heiman D."/>
            <person name="Hepburn T."/>
            <person name="Howarth C."/>
            <person name="Jen D."/>
            <person name="Larson L."/>
            <person name="Lewis B."/>
            <person name="Mehta T."/>
            <person name="Park D."/>
            <person name="Pearson M."/>
            <person name="Roberts A."/>
            <person name="Saif S."/>
            <person name="Shea T."/>
            <person name="Shenoy N."/>
            <person name="Sisk P."/>
            <person name="Stolte C."/>
            <person name="Sykes S."/>
            <person name="Thomson T."/>
            <person name="Walk T."/>
            <person name="White J."/>
            <person name="Yandava C."/>
            <person name="Izard J."/>
            <person name="Baranova O.V."/>
            <person name="Blanton J.M."/>
            <person name="Tanner A.C."/>
            <person name="Dewhirst F.E."/>
            <person name="Haas B."/>
            <person name="Nusbaum C."/>
            <person name="Birren B."/>
        </authorList>
    </citation>
    <scope>NUCLEOTIDE SEQUENCE [LARGE SCALE GENOMIC DNA]</scope>
    <source>
        <strain evidence="2">1-1 BBBD Race 1</strain>
    </source>
</reference>
<feature type="region of interest" description="Disordered" evidence="1">
    <location>
        <begin position="1"/>
        <end position="22"/>
    </location>
</feature>
<sequence>MALATATAKEKGRPDQASGTLAQRIRNQAQDSLLARITASTDKDPPTAHPYRQDKTKLFI</sequence>
<dbReference type="Proteomes" id="UP000005240">
    <property type="component" value="Unassembled WGS sequence"/>
</dbReference>
<feature type="region of interest" description="Disordered" evidence="1">
    <location>
        <begin position="37"/>
        <end position="60"/>
    </location>
</feature>
<evidence type="ECO:0000313" key="3">
    <source>
        <dbReference type="EnsemblFungi" id="PTTG_25141-t43_1-p1"/>
    </source>
</evidence>
<evidence type="ECO:0000313" key="4">
    <source>
        <dbReference type="Proteomes" id="UP000005240"/>
    </source>
</evidence>
<protein>
    <submittedName>
        <fullName evidence="2 3">Uncharacterized protein</fullName>
    </submittedName>
</protein>
<dbReference type="VEuPathDB" id="FungiDB:PTTG_25141"/>
<reference evidence="2" key="2">
    <citation type="submission" date="2016-05" db="EMBL/GenBank/DDBJ databases">
        <title>Comparative analysis highlights variable genome content of wheat rusts and divergence of the mating loci.</title>
        <authorList>
            <person name="Cuomo C.A."/>
            <person name="Bakkeren G."/>
            <person name="Szabo L."/>
            <person name="Khalil H."/>
            <person name="Joly D."/>
            <person name="Goldberg J."/>
            <person name="Young S."/>
            <person name="Zeng Q."/>
            <person name="Fellers J."/>
        </authorList>
    </citation>
    <scope>NUCLEOTIDE SEQUENCE [LARGE SCALE GENOMIC DNA]</scope>
    <source>
        <strain evidence="2">1-1 BBBD Race 1</strain>
    </source>
</reference>
<name>A0A180H649_PUCT1</name>
<gene>
    <name evidence="2" type="ORF">PTTG_25141</name>
</gene>
<dbReference type="EnsemblFungi" id="PTTG_25141-t43_1">
    <property type="protein sequence ID" value="PTTG_25141-t43_1-p1"/>
    <property type="gene ID" value="PTTG_25141"/>
</dbReference>
<reference evidence="3" key="4">
    <citation type="submission" date="2025-05" db="UniProtKB">
        <authorList>
            <consortium name="EnsemblFungi"/>
        </authorList>
    </citation>
    <scope>IDENTIFICATION</scope>
    <source>
        <strain evidence="3">isolate 1-1 / race 1 (BBBD)</strain>
    </source>
</reference>
<evidence type="ECO:0000256" key="1">
    <source>
        <dbReference type="SAM" id="MobiDB-lite"/>
    </source>
</evidence>
<keyword evidence="4" id="KW-1185">Reference proteome</keyword>
<accession>A0A180H649</accession>
<proteinExistence type="predicted"/>
<dbReference type="AlphaFoldDB" id="A0A180H649"/>
<feature type="compositionally biased region" description="Basic and acidic residues" evidence="1">
    <location>
        <begin position="41"/>
        <end position="60"/>
    </location>
</feature>
<reference evidence="3 4" key="3">
    <citation type="journal article" date="2017" name="G3 (Bethesda)">
        <title>Comparative analysis highlights variable genome content of wheat rusts and divergence of the mating loci.</title>
        <authorList>
            <person name="Cuomo C.A."/>
            <person name="Bakkeren G."/>
            <person name="Khalil H.B."/>
            <person name="Panwar V."/>
            <person name="Joly D."/>
            <person name="Linning R."/>
            <person name="Sakthikumar S."/>
            <person name="Song X."/>
            <person name="Adiconis X."/>
            <person name="Fan L."/>
            <person name="Goldberg J.M."/>
            <person name="Levin J.Z."/>
            <person name="Young S."/>
            <person name="Zeng Q."/>
            <person name="Anikster Y."/>
            <person name="Bruce M."/>
            <person name="Wang M."/>
            <person name="Yin C."/>
            <person name="McCallum B."/>
            <person name="Szabo L.J."/>
            <person name="Hulbert S."/>
            <person name="Chen X."/>
            <person name="Fellers J.P."/>
        </authorList>
    </citation>
    <scope>NUCLEOTIDE SEQUENCE</scope>
    <source>
        <strain evidence="4">Isolate 1-1 / race 1 (BBBD)</strain>
        <strain evidence="3">isolate 1-1 / race 1 (BBBD)</strain>
    </source>
</reference>
<evidence type="ECO:0000313" key="2">
    <source>
        <dbReference type="EMBL" id="OAW00013.1"/>
    </source>
</evidence>
<dbReference type="EMBL" id="ADAS02000001">
    <property type="protein sequence ID" value="OAW00013.1"/>
    <property type="molecule type" value="Genomic_DNA"/>
</dbReference>
<organism evidence="2">
    <name type="scientific">Puccinia triticina (isolate 1-1 / race 1 (BBBD))</name>
    <name type="common">Brown leaf rust fungus</name>
    <dbReference type="NCBI Taxonomy" id="630390"/>
    <lineage>
        <taxon>Eukaryota</taxon>
        <taxon>Fungi</taxon>
        <taxon>Dikarya</taxon>
        <taxon>Basidiomycota</taxon>
        <taxon>Pucciniomycotina</taxon>
        <taxon>Pucciniomycetes</taxon>
        <taxon>Pucciniales</taxon>
        <taxon>Pucciniaceae</taxon>
        <taxon>Puccinia</taxon>
    </lineage>
</organism>